<reference evidence="1 2" key="1">
    <citation type="submission" date="2018-08" db="EMBL/GenBank/DDBJ databases">
        <title>A genome reference for cultivated species of the human gut microbiota.</title>
        <authorList>
            <person name="Zou Y."/>
            <person name="Xue W."/>
            <person name="Luo G."/>
        </authorList>
    </citation>
    <scope>NUCLEOTIDE SEQUENCE [LARGE SCALE GENOMIC DNA]</scope>
    <source>
        <strain evidence="1 2">AF36-1BH</strain>
    </source>
</reference>
<evidence type="ECO:0000313" key="2">
    <source>
        <dbReference type="Proteomes" id="UP000283325"/>
    </source>
</evidence>
<comment type="caution">
    <text evidence="1">The sequence shown here is derived from an EMBL/GenBank/DDBJ whole genome shotgun (WGS) entry which is preliminary data.</text>
</comment>
<organism evidence="1 2">
    <name type="scientific">Dorea formicigenerans</name>
    <dbReference type="NCBI Taxonomy" id="39486"/>
    <lineage>
        <taxon>Bacteria</taxon>
        <taxon>Bacillati</taxon>
        <taxon>Bacillota</taxon>
        <taxon>Clostridia</taxon>
        <taxon>Lachnospirales</taxon>
        <taxon>Lachnospiraceae</taxon>
        <taxon>Dorea</taxon>
    </lineage>
</organism>
<dbReference type="EMBL" id="QRPD01000003">
    <property type="protein sequence ID" value="RHL89222.1"/>
    <property type="molecule type" value="Genomic_DNA"/>
</dbReference>
<gene>
    <name evidence="1" type="ORF">DWZ98_04885</name>
</gene>
<dbReference type="RefSeq" id="WP_118049210.1">
    <property type="nucleotide sequence ID" value="NZ_QRPD01000003.1"/>
</dbReference>
<dbReference type="Proteomes" id="UP000283325">
    <property type="component" value="Unassembled WGS sequence"/>
</dbReference>
<proteinExistence type="predicted"/>
<accession>A0A415N2P4</accession>
<dbReference type="AlphaFoldDB" id="A0A415N2P4"/>
<protein>
    <submittedName>
        <fullName evidence="1">Uncharacterized protein</fullName>
    </submittedName>
</protein>
<name>A0A415N2P4_9FIRM</name>
<evidence type="ECO:0000313" key="1">
    <source>
        <dbReference type="EMBL" id="RHL89222.1"/>
    </source>
</evidence>
<sequence length="436" mass="52610">MEGNFRLLSDKELKKRREDNEFQLKKVLYEEYENFKRYVGVQGLPEIKEIQILYMKGIDACVKTDLSNIQIKINQKFLGKKLPDYLKVILFHEFTHIWDTTVNYGLGAKCLTEYHAIQIAFAKNLGQIDGLKWNDFSEKKSLWHYDKYITVKEYIKKLFENYSYMMEYNYYNESEERTYRFMYDLCQWIGYSVIMEKYCLEWNGIRKEEVFIPDEISDEIEQLYVSLRDKRDMKEIVKLYLEISMKFSLLNKVQIGRKENFFLSSGENGNDLSHDLKERCVAIEEIYIKMKRKHTDQYKFTRPYLNRSFVFKYFEQIYFDMMKQKELSNIFKIYMEHYVLQYPNNEKELLNTIERIKTIFETVRYFEVVINRFKSLDTVEICRDINGKEYYLVNNVEMFIKELGYTTAFLSAILKGIADAGYTVEFIDDTMIIKMG</sequence>